<sequence>MPLLLANLRGGGGGAHRDLDEFWVVSCRQLGSWEPVPGASGKGTSGFLRLNMTLLGSEHSLLIRSKFRSVLQLRLQQRRTQEQLANQGIIPPLKSPTEFHEQRKNLDSDKTENSLKRKGRNRSDPAHLVNMHILQASTAERSIPTAQMKLKRARLADDLNEKIALRPGPLELVEKNILPVDSAVKQAIKGS</sequence>
<reference evidence="7" key="1">
    <citation type="submission" date="2025-08" db="UniProtKB">
        <authorList>
            <consortium name="RefSeq"/>
        </authorList>
    </citation>
    <scope>IDENTIFICATION</scope>
    <source>
        <tissue evidence="7">Leukocyte</tissue>
    </source>
</reference>
<feature type="region of interest" description="Disordered" evidence="6">
    <location>
        <begin position="82"/>
        <end position="126"/>
    </location>
</feature>
<dbReference type="PROSITE" id="PS51073">
    <property type="entry name" value="RPEL"/>
    <property type="match status" value="2"/>
</dbReference>
<comment type="similarity">
    <text evidence="5">Belongs to the phosphatase and actin regulator family.</text>
</comment>
<keyword evidence="5" id="KW-0009">Actin-binding</keyword>
<keyword evidence="2 5" id="KW-0677">Repeat</keyword>
<keyword evidence="3" id="KW-0539">Nucleus</keyword>
<dbReference type="InterPro" id="IPR043451">
    <property type="entry name" value="Myocardin-like"/>
</dbReference>
<dbReference type="Pfam" id="PF02755">
    <property type="entry name" value="RPEL"/>
    <property type="match status" value="1"/>
</dbReference>
<dbReference type="Gene3D" id="6.10.140.2040">
    <property type="match status" value="1"/>
</dbReference>
<dbReference type="SMART" id="SM00707">
    <property type="entry name" value="RPEL"/>
    <property type="match status" value="3"/>
</dbReference>
<dbReference type="GO" id="GO:0055007">
    <property type="term" value="P:cardiac muscle cell differentiation"/>
    <property type="evidence" value="ECO:0007669"/>
    <property type="project" value="TreeGrafter"/>
</dbReference>
<dbReference type="GO" id="GO:0051145">
    <property type="term" value="P:smooth muscle cell differentiation"/>
    <property type="evidence" value="ECO:0007669"/>
    <property type="project" value="TreeGrafter"/>
</dbReference>
<evidence type="ECO:0000313" key="7">
    <source>
        <dbReference type="RefSeq" id="XP_020043178.1"/>
    </source>
</evidence>
<evidence type="ECO:0000256" key="1">
    <source>
        <dbReference type="ARBA" id="ARBA00004123"/>
    </source>
</evidence>
<dbReference type="RefSeq" id="XP_020043178.1">
    <property type="nucleotide sequence ID" value="XM_020187589.1"/>
</dbReference>
<organism evidence="7">
    <name type="scientific">Castor canadensis</name>
    <name type="common">American beaver</name>
    <dbReference type="NCBI Taxonomy" id="51338"/>
    <lineage>
        <taxon>Eukaryota</taxon>
        <taxon>Metazoa</taxon>
        <taxon>Chordata</taxon>
        <taxon>Craniata</taxon>
        <taxon>Vertebrata</taxon>
        <taxon>Euteleostomi</taxon>
        <taxon>Mammalia</taxon>
        <taxon>Eutheria</taxon>
        <taxon>Euarchontoglires</taxon>
        <taxon>Glires</taxon>
        <taxon>Rodentia</taxon>
        <taxon>Castorimorpha</taxon>
        <taxon>Castoridae</taxon>
        <taxon>Castor</taxon>
    </lineage>
</organism>
<comment type="subunit">
    <text evidence="5">Binds PPP1CA and actin.</text>
</comment>
<dbReference type="Gene3D" id="6.10.150.10">
    <property type="match status" value="1"/>
</dbReference>
<dbReference type="GO" id="GO:0045944">
    <property type="term" value="P:positive regulation of transcription by RNA polymerase II"/>
    <property type="evidence" value="ECO:0007669"/>
    <property type="project" value="TreeGrafter"/>
</dbReference>
<dbReference type="GO" id="GO:0003779">
    <property type="term" value="F:actin binding"/>
    <property type="evidence" value="ECO:0007669"/>
    <property type="project" value="UniProtKB-KW"/>
</dbReference>
<dbReference type="GO" id="GO:0003713">
    <property type="term" value="F:transcription coactivator activity"/>
    <property type="evidence" value="ECO:0007669"/>
    <property type="project" value="TreeGrafter"/>
</dbReference>
<name>A0A8B7WHS0_CASCN</name>
<dbReference type="AlphaFoldDB" id="A0A8B7WHS0"/>
<dbReference type="InterPro" id="IPR004018">
    <property type="entry name" value="RPEL_repeat"/>
</dbReference>
<feature type="compositionally biased region" description="Basic and acidic residues" evidence="6">
    <location>
        <begin position="97"/>
        <end position="125"/>
    </location>
</feature>
<protein>
    <recommendedName>
        <fullName evidence="5">Phosphatase and actin regulator</fullName>
    </recommendedName>
</protein>
<evidence type="ECO:0000256" key="2">
    <source>
        <dbReference type="ARBA" id="ARBA00022737"/>
    </source>
</evidence>
<evidence type="ECO:0000256" key="3">
    <source>
        <dbReference type="ARBA" id="ARBA00023242"/>
    </source>
</evidence>
<dbReference type="PANTHER" id="PTHR22793">
    <property type="entry name" value="MYOCARDIN-RELATED TRANSCRIPTION FACTOR-RELATED"/>
    <property type="match status" value="1"/>
</dbReference>
<comment type="subcellular location">
    <subcellularLocation>
        <location evidence="1">Nucleus</location>
    </subcellularLocation>
</comment>
<feature type="repeat" description="RPEL" evidence="4">
    <location>
        <begin position="69"/>
        <end position="94"/>
    </location>
</feature>
<proteinExistence type="inferred from homology"/>
<dbReference type="GO" id="GO:0004864">
    <property type="term" value="F:protein phosphatase inhibitor activity"/>
    <property type="evidence" value="ECO:0007669"/>
    <property type="project" value="UniProtKB-UniRule"/>
</dbReference>
<dbReference type="OrthoDB" id="197676at2759"/>
<evidence type="ECO:0000256" key="5">
    <source>
        <dbReference type="RuleBase" id="RU301113"/>
    </source>
</evidence>
<evidence type="ECO:0000256" key="4">
    <source>
        <dbReference type="PROSITE-ProRule" id="PRU00401"/>
    </source>
</evidence>
<evidence type="ECO:0000256" key="6">
    <source>
        <dbReference type="SAM" id="MobiDB-lite"/>
    </source>
</evidence>
<gene>
    <name evidence="7" type="primary">LOC109702173</name>
</gene>
<feature type="repeat" description="RPEL" evidence="4">
    <location>
        <begin position="157"/>
        <end position="182"/>
    </location>
</feature>
<dbReference type="KEGG" id="ccan:109702173"/>
<accession>A0A8B7WHS0</accession>
<dbReference type="PANTHER" id="PTHR22793:SF11">
    <property type="entry name" value="MYOCARDIN"/>
    <property type="match status" value="1"/>
</dbReference>
<dbReference type="GO" id="GO:0005634">
    <property type="term" value="C:nucleus"/>
    <property type="evidence" value="ECO:0007669"/>
    <property type="project" value="UniProtKB-SubCell"/>
</dbReference>